<evidence type="ECO:0000256" key="3">
    <source>
        <dbReference type="ARBA" id="ARBA00012438"/>
    </source>
</evidence>
<dbReference type="SUPFAM" id="SSF47384">
    <property type="entry name" value="Homodimeric domain of signal transducing histidine kinase"/>
    <property type="match status" value="1"/>
</dbReference>
<dbReference type="SMART" id="SM00388">
    <property type="entry name" value="HisKA"/>
    <property type="match status" value="1"/>
</dbReference>
<keyword evidence="6 11" id="KW-0418">Kinase</keyword>
<reference evidence="11" key="1">
    <citation type="submission" date="2006-04" db="EMBL/GenBank/DDBJ databases">
        <title>Complete sequence of plasmid1 pDGEO01 of Deinococcus geothermalis DSM 11300.</title>
        <authorList>
            <consortium name="US DOE Joint Genome Institute"/>
            <person name="Copeland A."/>
            <person name="Lucas S."/>
            <person name="Lapidus A."/>
            <person name="Barry K."/>
            <person name="Detter J.C."/>
            <person name="Glavina del Rio T."/>
            <person name="Hammon N."/>
            <person name="Israni S."/>
            <person name="Dalin E."/>
            <person name="Tice H."/>
            <person name="Pitluck S."/>
            <person name="Brettin T."/>
            <person name="Bruce D."/>
            <person name="Han C."/>
            <person name="Tapia R."/>
            <person name="Saunders E."/>
            <person name="Gilna P."/>
            <person name="Schmutz J."/>
            <person name="Larimer F."/>
            <person name="Land M."/>
            <person name="Hauser L."/>
            <person name="Kyrpides N."/>
            <person name="Kim E."/>
            <person name="Daly M.J."/>
            <person name="Fredrickson J.K."/>
            <person name="Makarova K.S."/>
            <person name="Gaidamakova E.K."/>
            <person name="Zhai M."/>
            <person name="Richardson P."/>
        </authorList>
    </citation>
    <scope>NUCLEOTIDE SEQUENCE</scope>
    <source>
        <strain evidence="11">DSM 11300</strain>
        <plasmid evidence="11">pDGEO01</plasmid>
    </source>
</reference>
<dbReference type="Pfam" id="PF02518">
    <property type="entry name" value="HATPase_c"/>
    <property type="match status" value="1"/>
</dbReference>
<dbReference type="PROSITE" id="PS50109">
    <property type="entry name" value="HIS_KIN"/>
    <property type="match status" value="1"/>
</dbReference>
<dbReference type="Proteomes" id="UP000002431">
    <property type="component" value="Plasmid pDGEO01"/>
</dbReference>
<evidence type="ECO:0000256" key="6">
    <source>
        <dbReference type="ARBA" id="ARBA00022777"/>
    </source>
</evidence>
<sequence length="453" mass="49039">MKRPFWRTLAWRLTLAFVLVSALALGTVGLIAAATTRSEFRAFLGEQAQATLLADVQNYWQAHGTLQGYRPPQPDRHDGEGGPPPQGGGPFLSLSPWLVLDAEQRAVYATPDVAPGQRVTDRPAIPITMNGQTIGSLVPSGRQLHPDRRGEEFLARTARALGWAMLGAAGLAVGMGLLVARTLLQPLEELRRRIRALQRGEAPAPLQQSSTDEFGEVLEAFGEMHQDVLRNQQARRQLTADIAHDLNTPLSVIAGTLEGILDGTFQPTPQRLERLYRETRHVAQLVNDLRFLALADAGELQIHRQPTDVATLIGEAVANFREVAQRQGVTLDTVLETPAPTVSLDRVRITQVLQNLLSNALRHTSPGGRVNVSVRADQGQLTVRVEDTGSGIAPEHLPHVFDRLYRADLSRSSGGSGLGLSICRSIVEAHGGHIQLSSTPGVGTTVTFALPTT</sequence>
<evidence type="ECO:0000256" key="2">
    <source>
        <dbReference type="ARBA" id="ARBA00004370"/>
    </source>
</evidence>
<dbReference type="InterPro" id="IPR036097">
    <property type="entry name" value="HisK_dim/P_sf"/>
</dbReference>
<proteinExistence type="predicted"/>
<evidence type="ECO:0000256" key="7">
    <source>
        <dbReference type="ARBA" id="ARBA00023012"/>
    </source>
</evidence>
<keyword evidence="7" id="KW-0902">Two-component regulatory system</keyword>
<dbReference type="InterPro" id="IPR003661">
    <property type="entry name" value="HisK_dim/P_dom"/>
</dbReference>
<dbReference type="InterPro" id="IPR036890">
    <property type="entry name" value="HATPase_C_sf"/>
</dbReference>
<dbReference type="Gene3D" id="6.10.340.10">
    <property type="match status" value="1"/>
</dbReference>
<name>Q1J2L0_DEIGD</name>
<dbReference type="PRINTS" id="PR00344">
    <property type="entry name" value="BCTRLSENSOR"/>
</dbReference>
<dbReference type="InterPro" id="IPR003594">
    <property type="entry name" value="HATPase_dom"/>
</dbReference>
<dbReference type="SMART" id="SM00304">
    <property type="entry name" value="HAMP"/>
    <property type="match status" value="1"/>
</dbReference>
<dbReference type="InterPro" id="IPR050736">
    <property type="entry name" value="Sensor_HK_Regulatory"/>
</dbReference>
<evidence type="ECO:0000313" key="12">
    <source>
        <dbReference type="Proteomes" id="UP000002431"/>
    </source>
</evidence>
<evidence type="ECO:0000256" key="4">
    <source>
        <dbReference type="ARBA" id="ARBA00022553"/>
    </source>
</evidence>
<comment type="subcellular location">
    <subcellularLocation>
        <location evidence="2">Membrane</location>
    </subcellularLocation>
</comment>
<evidence type="ECO:0000259" key="10">
    <source>
        <dbReference type="PROSITE" id="PS50885"/>
    </source>
</evidence>
<accession>Q1J2L0</accession>
<dbReference type="Gene3D" id="3.30.565.10">
    <property type="entry name" value="Histidine kinase-like ATPase, C-terminal domain"/>
    <property type="match status" value="1"/>
</dbReference>
<evidence type="ECO:0000256" key="1">
    <source>
        <dbReference type="ARBA" id="ARBA00000085"/>
    </source>
</evidence>
<dbReference type="EC" id="2.7.13.3" evidence="3"/>
<keyword evidence="11" id="KW-0614">Plasmid</keyword>
<dbReference type="eggNOG" id="COG5002">
    <property type="taxonomic scope" value="Bacteria"/>
</dbReference>
<comment type="catalytic activity">
    <reaction evidence="1">
        <text>ATP + protein L-histidine = ADP + protein N-phospho-L-histidine.</text>
        <dbReference type="EC" id="2.7.13.3"/>
    </reaction>
</comment>
<dbReference type="PANTHER" id="PTHR43711:SF1">
    <property type="entry name" value="HISTIDINE KINASE 1"/>
    <property type="match status" value="1"/>
</dbReference>
<evidence type="ECO:0000313" key="11">
    <source>
        <dbReference type="EMBL" id="ABF44274.1"/>
    </source>
</evidence>
<dbReference type="InterPro" id="IPR003660">
    <property type="entry name" value="HAMP_dom"/>
</dbReference>
<dbReference type="AlphaFoldDB" id="Q1J2L0"/>
<dbReference type="CDD" id="cd00082">
    <property type="entry name" value="HisKA"/>
    <property type="match status" value="1"/>
</dbReference>
<feature type="domain" description="HAMP" evidence="10">
    <location>
        <begin position="181"/>
        <end position="233"/>
    </location>
</feature>
<dbReference type="PANTHER" id="PTHR43711">
    <property type="entry name" value="TWO-COMPONENT HISTIDINE KINASE"/>
    <property type="match status" value="1"/>
</dbReference>
<dbReference type="EMBL" id="CP000358">
    <property type="protein sequence ID" value="ABF44274.1"/>
    <property type="molecule type" value="Genomic_DNA"/>
</dbReference>
<feature type="region of interest" description="Disordered" evidence="8">
    <location>
        <begin position="65"/>
        <end position="88"/>
    </location>
</feature>
<dbReference type="InterPro" id="IPR004358">
    <property type="entry name" value="Sig_transdc_His_kin-like_C"/>
</dbReference>
<dbReference type="Pfam" id="PF00672">
    <property type="entry name" value="HAMP"/>
    <property type="match status" value="1"/>
</dbReference>
<dbReference type="Pfam" id="PF00512">
    <property type="entry name" value="HisKA"/>
    <property type="match status" value="1"/>
</dbReference>
<dbReference type="FunFam" id="3.30.565.10:FF:000006">
    <property type="entry name" value="Sensor histidine kinase WalK"/>
    <property type="match status" value="1"/>
</dbReference>
<evidence type="ECO:0000259" key="9">
    <source>
        <dbReference type="PROSITE" id="PS50109"/>
    </source>
</evidence>
<dbReference type="PROSITE" id="PS50885">
    <property type="entry name" value="HAMP"/>
    <property type="match status" value="1"/>
</dbReference>
<dbReference type="KEGG" id="dge:Dgeo_2845"/>
<keyword evidence="4" id="KW-0597">Phosphoprotein</keyword>
<organism evidence="11 12">
    <name type="scientific">Deinococcus geothermalis (strain DSM 11300 / CIP 105573 / AG-3a)</name>
    <dbReference type="NCBI Taxonomy" id="319795"/>
    <lineage>
        <taxon>Bacteria</taxon>
        <taxon>Thermotogati</taxon>
        <taxon>Deinococcota</taxon>
        <taxon>Deinococci</taxon>
        <taxon>Deinococcales</taxon>
        <taxon>Deinococcaceae</taxon>
        <taxon>Deinococcus</taxon>
    </lineage>
</organism>
<dbReference type="GO" id="GO:0000155">
    <property type="term" value="F:phosphorelay sensor kinase activity"/>
    <property type="evidence" value="ECO:0007669"/>
    <property type="project" value="InterPro"/>
</dbReference>
<keyword evidence="12" id="KW-1185">Reference proteome</keyword>
<dbReference type="HOGENOM" id="CLU_000445_89_6_0"/>
<dbReference type="RefSeq" id="WP_011525735.1">
    <property type="nucleotide sequence ID" value="NC_008010.2"/>
</dbReference>
<dbReference type="InterPro" id="IPR005467">
    <property type="entry name" value="His_kinase_dom"/>
</dbReference>
<feature type="domain" description="Histidine kinase" evidence="9">
    <location>
        <begin position="241"/>
        <end position="453"/>
    </location>
</feature>
<dbReference type="SUPFAM" id="SSF55874">
    <property type="entry name" value="ATPase domain of HSP90 chaperone/DNA topoisomerase II/histidine kinase"/>
    <property type="match status" value="1"/>
</dbReference>
<dbReference type="SMART" id="SM00387">
    <property type="entry name" value="HATPase_c"/>
    <property type="match status" value="1"/>
</dbReference>
<evidence type="ECO:0000256" key="8">
    <source>
        <dbReference type="SAM" id="MobiDB-lite"/>
    </source>
</evidence>
<dbReference type="CDD" id="cd06225">
    <property type="entry name" value="HAMP"/>
    <property type="match status" value="1"/>
</dbReference>
<keyword evidence="5" id="KW-0808">Transferase</keyword>
<dbReference type="GO" id="GO:0016020">
    <property type="term" value="C:membrane"/>
    <property type="evidence" value="ECO:0007669"/>
    <property type="project" value="UniProtKB-SubCell"/>
</dbReference>
<protein>
    <recommendedName>
        <fullName evidence="3">histidine kinase</fullName>
        <ecNumber evidence="3">2.7.13.3</ecNumber>
    </recommendedName>
</protein>
<dbReference type="Gene3D" id="1.10.287.130">
    <property type="match status" value="1"/>
</dbReference>
<gene>
    <name evidence="11" type="ordered locus">Dgeo_2845</name>
</gene>
<geneLocation type="plasmid" evidence="11 12">
    <name>pDGEO01</name>
</geneLocation>
<dbReference type="CDD" id="cd00075">
    <property type="entry name" value="HATPase"/>
    <property type="match status" value="1"/>
</dbReference>
<evidence type="ECO:0000256" key="5">
    <source>
        <dbReference type="ARBA" id="ARBA00022679"/>
    </source>
</evidence>